<keyword evidence="6" id="KW-0809">Transit peptide</keyword>
<proteinExistence type="inferred from homology"/>
<evidence type="ECO:0000256" key="3">
    <source>
        <dbReference type="ARBA" id="ARBA00009331"/>
    </source>
</evidence>
<dbReference type="PANTHER" id="PTHR10510:SF5">
    <property type="entry name" value="CYTOCHROME C OXIDASE SUBUNIT 7A1, MITOCHONDRIAL"/>
    <property type="match status" value="1"/>
</dbReference>
<keyword evidence="4 13" id="KW-0812">Transmembrane</keyword>
<evidence type="ECO:0000313" key="15">
    <source>
        <dbReference type="Proteomes" id="UP000827986"/>
    </source>
</evidence>
<evidence type="ECO:0000256" key="13">
    <source>
        <dbReference type="SAM" id="Phobius"/>
    </source>
</evidence>
<dbReference type="GO" id="GO:0045277">
    <property type="term" value="C:respiratory chain complex IV"/>
    <property type="evidence" value="ECO:0007669"/>
    <property type="project" value="InterPro"/>
</dbReference>
<dbReference type="GO" id="GO:0016491">
    <property type="term" value="F:oxidoreductase activity"/>
    <property type="evidence" value="ECO:0007669"/>
    <property type="project" value="UniProtKB-KW"/>
</dbReference>
<evidence type="ECO:0000256" key="4">
    <source>
        <dbReference type="ARBA" id="ARBA00022692"/>
    </source>
</evidence>
<dbReference type="Gene3D" id="4.10.91.10">
    <property type="entry name" value="Cytochrome c oxidase, subunit VIIa"/>
    <property type="match status" value="1"/>
</dbReference>
<keyword evidence="7 13" id="KW-1133">Transmembrane helix</keyword>
<dbReference type="AlphaFoldDB" id="A0A9D3XJE8"/>
<dbReference type="GO" id="GO:0002082">
    <property type="term" value="P:regulation of oxidative phosphorylation"/>
    <property type="evidence" value="ECO:0007669"/>
    <property type="project" value="TreeGrafter"/>
</dbReference>
<keyword evidence="10 13" id="KW-0472">Membrane</keyword>
<dbReference type="EMBL" id="JAHDVG010000469">
    <property type="protein sequence ID" value="KAH1180767.1"/>
    <property type="molecule type" value="Genomic_DNA"/>
</dbReference>
<evidence type="ECO:0000256" key="11">
    <source>
        <dbReference type="ARBA" id="ARBA00040382"/>
    </source>
</evidence>
<dbReference type="CDD" id="cd00928">
    <property type="entry name" value="Cyt_c_Oxidase_VIIa"/>
    <property type="match status" value="1"/>
</dbReference>
<evidence type="ECO:0000256" key="5">
    <source>
        <dbReference type="ARBA" id="ARBA00022792"/>
    </source>
</evidence>
<reference evidence="14" key="1">
    <citation type="submission" date="2021-09" db="EMBL/GenBank/DDBJ databases">
        <title>The genome of Mauremys mutica provides insights into the evolution of semi-aquatic lifestyle.</title>
        <authorList>
            <person name="Gong S."/>
            <person name="Gao Y."/>
        </authorList>
    </citation>
    <scope>NUCLEOTIDE SEQUENCE</scope>
    <source>
        <strain evidence="14">MM-2020</strain>
        <tissue evidence="14">Muscle</tissue>
    </source>
</reference>
<comment type="pathway">
    <text evidence="2">Energy metabolism; oxidative phosphorylation.</text>
</comment>
<comment type="similarity">
    <text evidence="3">Belongs to the cytochrome c oxidase VIIa family.</text>
</comment>
<protein>
    <recommendedName>
        <fullName evidence="11">Cytochrome c oxidase subunit 7A1, mitochondrial</fullName>
    </recommendedName>
</protein>
<evidence type="ECO:0000256" key="2">
    <source>
        <dbReference type="ARBA" id="ARBA00004673"/>
    </source>
</evidence>
<feature type="region of interest" description="Disordered" evidence="12">
    <location>
        <begin position="21"/>
        <end position="69"/>
    </location>
</feature>
<keyword evidence="5" id="KW-0999">Mitochondrion inner membrane</keyword>
<evidence type="ECO:0000256" key="6">
    <source>
        <dbReference type="ARBA" id="ARBA00022946"/>
    </source>
</evidence>
<dbReference type="GO" id="GO:0097250">
    <property type="term" value="P:mitochondrial respirasome assembly"/>
    <property type="evidence" value="ECO:0007669"/>
    <property type="project" value="TreeGrafter"/>
</dbReference>
<comment type="subcellular location">
    <subcellularLocation>
        <location evidence="1">Mitochondrion inner membrane</location>
        <topology evidence="1">Single-pass membrane protein</topology>
    </subcellularLocation>
</comment>
<dbReference type="FunFam" id="4.10.91.10:FF:000001">
    <property type="entry name" value="Cytochrome c oxidase subunit 7A1, mitochondrial"/>
    <property type="match status" value="1"/>
</dbReference>
<keyword evidence="8" id="KW-0560">Oxidoreductase</keyword>
<keyword evidence="15" id="KW-1185">Reference proteome</keyword>
<evidence type="ECO:0000256" key="1">
    <source>
        <dbReference type="ARBA" id="ARBA00004434"/>
    </source>
</evidence>
<comment type="caution">
    <text evidence="14">The sequence shown here is derived from an EMBL/GenBank/DDBJ whole genome shotgun (WGS) entry which is preliminary data.</text>
</comment>
<gene>
    <name evidence="14" type="ORF">KIL84_001701</name>
</gene>
<accession>A0A9D3XJE8</accession>
<dbReference type="InterPro" id="IPR036539">
    <property type="entry name" value="Cyt_c_oxidase_su7a_sf"/>
</dbReference>
<dbReference type="Proteomes" id="UP000827986">
    <property type="component" value="Unassembled WGS sequence"/>
</dbReference>
<evidence type="ECO:0000256" key="7">
    <source>
        <dbReference type="ARBA" id="ARBA00022989"/>
    </source>
</evidence>
<evidence type="ECO:0000256" key="10">
    <source>
        <dbReference type="ARBA" id="ARBA00023136"/>
    </source>
</evidence>
<feature type="compositionally biased region" description="Basic and acidic residues" evidence="12">
    <location>
        <begin position="50"/>
        <end position="63"/>
    </location>
</feature>
<keyword evidence="9" id="KW-0496">Mitochondrion</keyword>
<evidence type="ECO:0000256" key="8">
    <source>
        <dbReference type="ARBA" id="ARBA00023002"/>
    </source>
</evidence>
<dbReference type="Pfam" id="PF02238">
    <property type="entry name" value="COX7a"/>
    <property type="match status" value="1"/>
</dbReference>
<evidence type="ECO:0000256" key="9">
    <source>
        <dbReference type="ARBA" id="ARBA00023128"/>
    </source>
</evidence>
<name>A0A9D3XJE8_9SAUR</name>
<evidence type="ECO:0000256" key="12">
    <source>
        <dbReference type="SAM" id="MobiDB-lite"/>
    </source>
</evidence>
<dbReference type="OrthoDB" id="5966508at2759"/>
<dbReference type="PANTHER" id="PTHR10510">
    <property type="entry name" value="CYTOCHROME C OXIDASE POLYPEPTIDE 7A"/>
    <property type="match status" value="1"/>
</dbReference>
<dbReference type="InterPro" id="IPR039297">
    <property type="entry name" value="COX7a"/>
</dbReference>
<dbReference type="SUPFAM" id="SSF81419">
    <property type="entry name" value="Mitochondrial cytochrome c oxidase subunit VIIa"/>
    <property type="match status" value="1"/>
</dbReference>
<sequence>MAPESRPGLLASACDSSSAAALGLAAGQAERQPPARQRPCKAGTEGDGLGGRREGGRRQEERRARPRPRTMQALLTARVGSLRSFATSTRHQVKNKVLEHQKLFQADNGLPVHLKGGMVDGLLYRLTMTITVFGCCYSVFSLVRAAFPQKNK</sequence>
<dbReference type="GO" id="GO:0006123">
    <property type="term" value="P:mitochondrial electron transport, cytochrome c to oxygen"/>
    <property type="evidence" value="ECO:0007669"/>
    <property type="project" value="InterPro"/>
</dbReference>
<dbReference type="InterPro" id="IPR003177">
    <property type="entry name" value="Cytc_oxidase_su7a_met"/>
</dbReference>
<organism evidence="14 15">
    <name type="scientific">Mauremys mutica</name>
    <name type="common">yellowpond turtle</name>
    <dbReference type="NCBI Taxonomy" id="74926"/>
    <lineage>
        <taxon>Eukaryota</taxon>
        <taxon>Metazoa</taxon>
        <taxon>Chordata</taxon>
        <taxon>Craniata</taxon>
        <taxon>Vertebrata</taxon>
        <taxon>Euteleostomi</taxon>
        <taxon>Archelosauria</taxon>
        <taxon>Testudinata</taxon>
        <taxon>Testudines</taxon>
        <taxon>Cryptodira</taxon>
        <taxon>Durocryptodira</taxon>
        <taxon>Testudinoidea</taxon>
        <taxon>Geoemydidae</taxon>
        <taxon>Geoemydinae</taxon>
        <taxon>Mauremys</taxon>
    </lineage>
</organism>
<feature type="transmembrane region" description="Helical" evidence="13">
    <location>
        <begin position="122"/>
        <end position="147"/>
    </location>
</feature>
<evidence type="ECO:0000313" key="14">
    <source>
        <dbReference type="EMBL" id="KAH1180767.1"/>
    </source>
</evidence>
<dbReference type="GO" id="GO:0005743">
    <property type="term" value="C:mitochondrial inner membrane"/>
    <property type="evidence" value="ECO:0007669"/>
    <property type="project" value="UniProtKB-SubCell"/>
</dbReference>